<dbReference type="EMBL" id="JAVRHM010000012">
    <property type="protein sequence ID" value="MDT0690442.1"/>
    <property type="molecule type" value="Genomic_DNA"/>
</dbReference>
<dbReference type="RefSeq" id="WP_311684981.1">
    <property type="nucleotide sequence ID" value="NZ_JAVRHM010000012.1"/>
</dbReference>
<keyword evidence="1" id="KW-1277">Toxin-antitoxin system</keyword>
<protein>
    <submittedName>
        <fullName evidence="2">Type II toxin-antitoxin system RelE/ParE family toxin</fullName>
    </submittedName>
</protein>
<organism evidence="2 3">
    <name type="scientific">Autumnicola patrickiae</name>
    <dbReference type="NCBI Taxonomy" id="3075591"/>
    <lineage>
        <taxon>Bacteria</taxon>
        <taxon>Pseudomonadati</taxon>
        <taxon>Bacteroidota</taxon>
        <taxon>Flavobacteriia</taxon>
        <taxon>Flavobacteriales</taxon>
        <taxon>Flavobacteriaceae</taxon>
        <taxon>Autumnicola</taxon>
    </lineage>
</organism>
<sequence>MVYSVKFLPAVKHDLSEAKSYYSQKGGIQLANNFKKEVNSEIAYIKQRPEHYQVQYRNLRKALVNRFPYAIFYHVRHQEVIIFAILHTRQDSSKVLNRVP</sequence>
<evidence type="ECO:0000256" key="1">
    <source>
        <dbReference type="ARBA" id="ARBA00022649"/>
    </source>
</evidence>
<evidence type="ECO:0000313" key="3">
    <source>
        <dbReference type="Proteomes" id="UP001261624"/>
    </source>
</evidence>
<comment type="caution">
    <text evidence="2">The sequence shown here is derived from an EMBL/GenBank/DDBJ whole genome shotgun (WGS) entry which is preliminary data.</text>
</comment>
<proteinExistence type="predicted"/>
<keyword evidence="3" id="KW-1185">Reference proteome</keyword>
<dbReference type="Proteomes" id="UP001261624">
    <property type="component" value="Unassembled WGS sequence"/>
</dbReference>
<evidence type="ECO:0000313" key="2">
    <source>
        <dbReference type="EMBL" id="MDT0690442.1"/>
    </source>
</evidence>
<dbReference type="InterPro" id="IPR035093">
    <property type="entry name" value="RelE/ParE_toxin_dom_sf"/>
</dbReference>
<name>A0ABU3E382_9FLAO</name>
<reference evidence="2 3" key="1">
    <citation type="submission" date="2023-09" db="EMBL/GenBank/DDBJ databases">
        <authorList>
            <person name="Rey-Velasco X."/>
        </authorList>
    </citation>
    <scope>NUCLEOTIDE SEQUENCE [LARGE SCALE GENOMIC DNA]</scope>
    <source>
        <strain evidence="2 3">F188</strain>
    </source>
</reference>
<gene>
    <name evidence="2" type="ORF">RM549_11640</name>
</gene>
<dbReference type="Gene3D" id="3.30.2310.20">
    <property type="entry name" value="RelE-like"/>
    <property type="match status" value="1"/>
</dbReference>
<dbReference type="Pfam" id="PF05016">
    <property type="entry name" value="ParE_toxin"/>
    <property type="match status" value="1"/>
</dbReference>
<dbReference type="InterPro" id="IPR007712">
    <property type="entry name" value="RelE/ParE_toxin"/>
</dbReference>
<accession>A0ABU3E382</accession>